<name>A0ABQ9Y912_9EUKA</name>
<accession>A0ABQ9Y912</accession>
<keyword evidence="2" id="KW-1185">Reference proteome</keyword>
<comment type="caution">
    <text evidence="1">The sequence shown here is derived from an EMBL/GenBank/DDBJ whole genome shotgun (WGS) entry which is preliminary data.</text>
</comment>
<dbReference type="InterPro" id="IPR035948">
    <property type="entry name" value="YwqG-like_sf"/>
</dbReference>
<dbReference type="Gene3D" id="2.30.320.10">
    <property type="entry name" value="YwqG-like"/>
    <property type="match status" value="1"/>
</dbReference>
<dbReference type="EMBL" id="JARBJD010000024">
    <property type="protein sequence ID" value="KAK2960200.1"/>
    <property type="molecule type" value="Genomic_DNA"/>
</dbReference>
<dbReference type="SUPFAM" id="SSF103032">
    <property type="entry name" value="Hypothetical protein YwqG"/>
    <property type="match status" value="1"/>
</dbReference>
<dbReference type="Proteomes" id="UP001281761">
    <property type="component" value="Unassembled WGS sequence"/>
</dbReference>
<reference evidence="1 2" key="1">
    <citation type="journal article" date="2022" name="bioRxiv">
        <title>Genomics of Preaxostyla Flagellates Illuminates Evolutionary Transitions and the Path Towards Mitochondrial Loss.</title>
        <authorList>
            <person name="Novak L.V.F."/>
            <person name="Treitli S.C."/>
            <person name="Pyrih J."/>
            <person name="Halakuc P."/>
            <person name="Pipaliya S.V."/>
            <person name="Vacek V."/>
            <person name="Brzon O."/>
            <person name="Soukal P."/>
            <person name="Eme L."/>
            <person name="Dacks J.B."/>
            <person name="Karnkowska A."/>
            <person name="Elias M."/>
            <person name="Hampl V."/>
        </authorList>
    </citation>
    <scope>NUCLEOTIDE SEQUENCE [LARGE SCALE GENOMIC DNA]</scope>
    <source>
        <strain evidence="1">NAU3</strain>
        <tissue evidence="1">Gut</tissue>
    </source>
</reference>
<organism evidence="1 2">
    <name type="scientific">Blattamonas nauphoetae</name>
    <dbReference type="NCBI Taxonomy" id="2049346"/>
    <lineage>
        <taxon>Eukaryota</taxon>
        <taxon>Metamonada</taxon>
        <taxon>Preaxostyla</taxon>
        <taxon>Oxymonadida</taxon>
        <taxon>Blattamonas</taxon>
    </lineage>
</organism>
<proteinExistence type="predicted"/>
<dbReference type="InterPro" id="IPR015315">
    <property type="entry name" value="DUF1963"/>
</dbReference>
<dbReference type="Pfam" id="PF09234">
    <property type="entry name" value="DUF1963"/>
    <property type="match status" value="1"/>
</dbReference>
<evidence type="ECO:0000313" key="2">
    <source>
        <dbReference type="Proteomes" id="UP001281761"/>
    </source>
</evidence>
<sequence>MPMSLHIIERTSVKDLQVRIQETKPSLLDTKIGGIPYFPIRAEYPKHTRNDTPLYLLCQLNFDPLPKLEDFPQTGILQIFIDGDVFMGMDFDDPTAQDSWRIVYYPTIDTDPSHQQDLPNLPAPERFPFEGEYKLSVKPSIGWIRSGDYRFTKVVNGLFEEELSANGWSDWEIHDHQMMDTQYGGSRIGGYPTFVQQDPRK</sequence>
<protein>
    <submittedName>
        <fullName evidence="1">Uncharacterized protein</fullName>
    </submittedName>
</protein>
<dbReference type="PANTHER" id="PTHR36436">
    <property type="entry name" value="SLL5081 PROTEIN"/>
    <property type="match status" value="1"/>
</dbReference>
<gene>
    <name evidence="1" type="ORF">BLNAU_4753</name>
</gene>
<dbReference type="PANTHER" id="PTHR36436:SF6">
    <property type="entry name" value="SLL5081 PROTEIN"/>
    <property type="match status" value="1"/>
</dbReference>
<evidence type="ECO:0000313" key="1">
    <source>
        <dbReference type="EMBL" id="KAK2960200.1"/>
    </source>
</evidence>